<keyword evidence="2" id="KW-1185">Reference proteome</keyword>
<dbReference type="Proteomes" id="UP000294547">
    <property type="component" value="Unassembled WGS sequence"/>
</dbReference>
<accession>A0A4R6RKI7</accession>
<organism evidence="1 2">
    <name type="scientific">Oharaeibacter diazotrophicus</name>
    <dbReference type="NCBI Taxonomy" id="1920512"/>
    <lineage>
        <taxon>Bacteria</taxon>
        <taxon>Pseudomonadati</taxon>
        <taxon>Pseudomonadota</taxon>
        <taxon>Alphaproteobacteria</taxon>
        <taxon>Hyphomicrobiales</taxon>
        <taxon>Pleomorphomonadaceae</taxon>
        <taxon>Oharaeibacter</taxon>
    </lineage>
</organism>
<proteinExistence type="predicted"/>
<reference evidence="1 2" key="1">
    <citation type="submission" date="2019-03" db="EMBL/GenBank/DDBJ databases">
        <title>Genomic Encyclopedia of Type Strains, Phase IV (KMG-IV): sequencing the most valuable type-strain genomes for metagenomic binning, comparative biology and taxonomic classification.</title>
        <authorList>
            <person name="Goeker M."/>
        </authorList>
    </citation>
    <scope>NUCLEOTIDE SEQUENCE [LARGE SCALE GENOMIC DNA]</scope>
    <source>
        <strain evidence="1 2">DSM 102969</strain>
    </source>
</reference>
<dbReference type="AlphaFoldDB" id="A0A4R6RKI7"/>
<comment type="caution">
    <text evidence="1">The sequence shown here is derived from an EMBL/GenBank/DDBJ whole genome shotgun (WGS) entry which is preliminary data.</text>
</comment>
<evidence type="ECO:0000313" key="2">
    <source>
        <dbReference type="Proteomes" id="UP000294547"/>
    </source>
</evidence>
<name>A0A4R6RKI7_9HYPH</name>
<protein>
    <submittedName>
        <fullName evidence="1">Uncharacterized protein</fullName>
    </submittedName>
</protein>
<evidence type="ECO:0000313" key="1">
    <source>
        <dbReference type="EMBL" id="TDP86457.1"/>
    </source>
</evidence>
<gene>
    <name evidence="1" type="ORF">EDD54_0332</name>
</gene>
<dbReference type="EMBL" id="SNXY01000006">
    <property type="protein sequence ID" value="TDP86457.1"/>
    <property type="molecule type" value="Genomic_DNA"/>
</dbReference>
<sequence length="60" mass="6441">MFHTVPGHAAMSTRLIMAVNGLAVLAGVFFWSSALAGRTAEITMQDRAVGYLLLTVVRGY</sequence>